<protein>
    <submittedName>
        <fullName evidence="2">Uncharacterized protein</fullName>
    </submittedName>
</protein>
<dbReference type="AlphaFoldDB" id="A0A0G0M8J8"/>
<keyword evidence="1" id="KW-0812">Transmembrane</keyword>
<feature type="transmembrane region" description="Helical" evidence="1">
    <location>
        <begin position="25"/>
        <end position="51"/>
    </location>
</feature>
<proteinExistence type="predicted"/>
<comment type="caution">
    <text evidence="2">The sequence shown here is derived from an EMBL/GenBank/DDBJ whole genome shotgun (WGS) entry which is preliminary data.</text>
</comment>
<feature type="transmembrane region" description="Helical" evidence="1">
    <location>
        <begin position="89"/>
        <end position="108"/>
    </location>
</feature>
<dbReference type="STRING" id="1618574.UT24_C0012G0081"/>
<feature type="transmembrane region" description="Helical" evidence="1">
    <location>
        <begin position="129"/>
        <end position="145"/>
    </location>
</feature>
<dbReference type="EMBL" id="LBWB01000012">
    <property type="protein sequence ID" value="KKR00459.1"/>
    <property type="molecule type" value="Genomic_DNA"/>
</dbReference>
<organism evidence="2 3">
    <name type="scientific">Candidatus Woesebacteria bacterium GW2011_GWB1_39_12</name>
    <dbReference type="NCBI Taxonomy" id="1618574"/>
    <lineage>
        <taxon>Bacteria</taxon>
        <taxon>Candidatus Woeseibacteriota</taxon>
    </lineage>
</organism>
<sequence length="146" mass="16497">MLTKLKFFTYAFTKFRKKSWRQKLLYFYITGLILGIVILALYAFIPSLIFCTPIFGQQVCTPAGILLALVLSLPGYLIAGNLLQFLPELAWGISLVVIIVVSAAFYYLSGWLIDQKLEKKLSTSTFSKYLILFVFAVLVLILISLI</sequence>
<name>A0A0G0M8J8_9BACT</name>
<evidence type="ECO:0000313" key="2">
    <source>
        <dbReference type="EMBL" id="KKR00459.1"/>
    </source>
</evidence>
<evidence type="ECO:0000256" key="1">
    <source>
        <dbReference type="SAM" id="Phobius"/>
    </source>
</evidence>
<dbReference type="Proteomes" id="UP000033881">
    <property type="component" value="Unassembled WGS sequence"/>
</dbReference>
<keyword evidence="1" id="KW-0472">Membrane</keyword>
<gene>
    <name evidence="2" type="ORF">UT24_C0012G0081</name>
</gene>
<accession>A0A0G0M8J8</accession>
<reference evidence="2 3" key="1">
    <citation type="journal article" date="2015" name="Nature">
        <title>rRNA introns, odd ribosomes, and small enigmatic genomes across a large radiation of phyla.</title>
        <authorList>
            <person name="Brown C.T."/>
            <person name="Hug L.A."/>
            <person name="Thomas B.C."/>
            <person name="Sharon I."/>
            <person name="Castelle C.J."/>
            <person name="Singh A."/>
            <person name="Wilkins M.J."/>
            <person name="Williams K.H."/>
            <person name="Banfield J.F."/>
        </authorList>
    </citation>
    <scope>NUCLEOTIDE SEQUENCE [LARGE SCALE GENOMIC DNA]</scope>
</reference>
<keyword evidence="1" id="KW-1133">Transmembrane helix</keyword>
<evidence type="ECO:0000313" key="3">
    <source>
        <dbReference type="Proteomes" id="UP000033881"/>
    </source>
</evidence>
<feature type="transmembrane region" description="Helical" evidence="1">
    <location>
        <begin position="63"/>
        <end position="83"/>
    </location>
</feature>